<keyword evidence="2" id="KW-1185">Reference proteome</keyword>
<organism evidence="2 3">
    <name type="scientific">Galeopterus variegatus</name>
    <name type="common">Malayan flying lemur</name>
    <name type="synonym">Cynocephalus variegatus</name>
    <dbReference type="NCBI Taxonomy" id="482537"/>
    <lineage>
        <taxon>Eukaryota</taxon>
        <taxon>Metazoa</taxon>
        <taxon>Chordata</taxon>
        <taxon>Craniata</taxon>
        <taxon>Vertebrata</taxon>
        <taxon>Euteleostomi</taxon>
        <taxon>Mammalia</taxon>
        <taxon>Eutheria</taxon>
        <taxon>Euarchontoglires</taxon>
        <taxon>Dermoptera</taxon>
        <taxon>Cynocephalidae</taxon>
        <taxon>Galeopterus</taxon>
    </lineage>
</organism>
<feature type="domain" description="VWFD" evidence="1">
    <location>
        <begin position="473"/>
        <end position="666"/>
    </location>
</feature>
<dbReference type="InterPro" id="IPR014853">
    <property type="entry name" value="VWF/SSPO/ZAN-like_Cys-rich_dom"/>
</dbReference>
<dbReference type="InterPro" id="IPR052749">
    <property type="entry name" value="Alpha-tectorin"/>
</dbReference>
<name>A0ABM0RDC0_GALVR</name>
<dbReference type="GeneID" id="103596693"/>
<dbReference type="PANTHER" id="PTHR46160">
    <property type="entry name" value="ALPHA-TECTORIN-RELATED"/>
    <property type="match status" value="1"/>
</dbReference>
<dbReference type="Proteomes" id="UP000694923">
    <property type="component" value="Unplaced"/>
</dbReference>
<evidence type="ECO:0000259" key="1">
    <source>
        <dbReference type="PROSITE" id="PS51233"/>
    </source>
</evidence>
<evidence type="ECO:0000313" key="3">
    <source>
        <dbReference type="RefSeq" id="XP_008578611.1"/>
    </source>
</evidence>
<evidence type="ECO:0000313" key="2">
    <source>
        <dbReference type="Proteomes" id="UP000694923"/>
    </source>
</evidence>
<dbReference type="InterPro" id="IPR001846">
    <property type="entry name" value="VWF_type-D"/>
</dbReference>
<proteinExistence type="predicted"/>
<reference evidence="3" key="1">
    <citation type="submission" date="2025-08" db="UniProtKB">
        <authorList>
            <consortium name="RefSeq"/>
        </authorList>
    </citation>
    <scope>IDENTIFICATION</scope>
</reference>
<sequence length="708" mass="76405">MPGVPVRLVFHGQDVMVRSEGRMAHELALAAFVWACQAIDIAVGTWHIPGFCEPSCPENSHWEICADICRPSCPHEEGHVLPLGAQELSPNCHELCECNEAGQPPCCSPQACGDEAACLLPGACRYVLSRTCRTGPGVPAFTVCMDNEHLIPMASVTRAQKIKVGVHGVKVMMEAQTPRKVQVNGTQAHLPLHLASGHVHVYFRGFGAVLQTDAGLLVSYDWCHHVSIMVLETYAGALCGLGGDFNEDPQDDFCAPDGSLLPDPEAFTLSWKGPDSPARDEPAESQVHMENCMHDLCATGGSRKILCEVLGSYAQQCQHHSLPLWPWKHLMDCKLACPPHGHYELCSSSCPSSCAEPALPDSGLTPCQEGCHEIDPDPYVSSCALDLCLAGGSDRILCVALQVCATVCQGANITTGTGGILPSVVGDRVWLKRCTRCCSCDKPGHFCCSPACCPVGEISGLQSGLLDCQSPLGTCVATGDPHYFTFGGAVAHFQHTCIYHLAHSCGPDPISGGFSFSMEASNRNFCSQHVSFLNHVEVEPSSPGLKTHVILERGQQVQVDGQVVSSLVQLGPEARVWQEQDQVHFNSRNTLVMQVGPEYRGHLCASLATSVVTSATTSCQQDTRATKTCQDRPWVEQLCRVLTNRTGPFAKCHWHEDPTSYTQACVFDLCQYGMGNRMLGVTCQVNSYYNFCGPPCPATCASLNFSMP</sequence>
<dbReference type="Pfam" id="PF08742">
    <property type="entry name" value="C8"/>
    <property type="match status" value="3"/>
</dbReference>
<gene>
    <name evidence="3" type="primary">LOC103596693</name>
</gene>
<dbReference type="SMART" id="SM00216">
    <property type="entry name" value="VWD"/>
    <property type="match status" value="2"/>
</dbReference>
<dbReference type="RefSeq" id="XP_008578611.1">
    <property type="nucleotide sequence ID" value="XM_008580389.1"/>
</dbReference>
<feature type="domain" description="VWFD" evidence="1">
    <location>
        <begin position="96"/>
        <end position="279"/>
    </location>
</feature>
<dbReference type="SMART" id="SM00832">
    <property type="entry name" value="C8"/>
    <property type="match status" value="3"/>
</dbReference>
<dbReference type="CDD" id="cd19941">
    <property type="entry name" value="TIL"/>
    <property type="match status" value="1"/>
</dbReference>
<dbReference type="Pfam" id="PF00094">
    <property type="entry name" value="VWD"/>
    <property type="match status" value="2"/>
</dbReference>
<accession>A0ABM0RDC0</accession>
<dbReference type="PANTHER" id="PTHR46160:SF9">
    <property type="entry name" value="PROTEIN PRY2-RELATED"/>
    <property type="match status" value="1"/>
</dbReference>
<dbReference type="PROSITE" id="PS51233">
    <property type="entry name" value="VWFD"/>
    <property type="match status" value="2"/>
</dbReference>
<protein>
    <submittedName>
        <fullName evidence="3">IgGFc-binding protein-like</fullName>
    </submittedName>
</protein>